<reference evidence="1" key="1">
    <citation type="submission" date="2022-01" db="EMBL/GenBank/DDBJ databases">
        <authorList>
            <person name="King R."/>
        </authorList>
    </citation>
    <scope>NUCLEOTIDE SEQUENCE</scope>
</reference>
<evidence type="ECO:0000313" key="2">
    <source>
        <dbReference type="Proteomes" id="UP001153636"/>
    </source>
</evidence>
<dbReference type="Proteomes" id="UP001153636">
    <property type="component" value="Chromosome 10"/>
</dbReference>
<accession>A0A9P0G7T9</accession>
<protein>
    <submittedName>
        <fullName evidence="1">Uncharacterized protein</fullName>
    </submittedName>
</protein>
<organism evidence="1 2">
    <name type="scientific">Psylliodes chrysocephalus</name>
    <dbReference type="NCBI Taxonomy" id="3402493"/>
    <lineage>
        <taxon>Eukaryota</taxon>
        <taxon>Metazoa</taxon>
        <taxon>Ecdysozoa</taxon>
        <taxon>Arthropoda</taxon>
        <taxon>Hexapoda</taxon>
        <taxon>Insecta</taxon>
        <taxon>Pterygota</taxon>
        <taxon>Neoptera</taxon>
        <taxon>Endopterygota</taxon>
        <taxon>Coleoptera</taxon>
        <taxon>Polyphaga</taxon>
        <taxon>Cucujiformia</taxon>
        <taxon>Chrysomeloidea</taxon>
        <taxon>Chrysomelidae</taxon>
        <taxon>Galerucinae</taxon>
        <taxon>Alticini</taxon>
        <taxon>Psylliodes</taxon>
    </lineage>
</organism>
<evidence type="ECO:0000313" key="1">
    <source>
        <dbReference type="EMBL" id="CAH1100085.1"/>
    </source>
</evidence>
<dbReference type="AlphaFoldDB" id="A0A9P0G7T9"/>
<dbReference type="OrthoDB" id="6772284at2759"/>
<keyword evidence="2" id="KW-1185">Reference proteome</keyword>
<dbReference type="EMBL" id="OV651822">
    <property type="protein sequence ID" value="CAH1100085.1"/>
    <property type="molecule type" value="Genomic_DNA"/>
</dbReference>
<gene>
    <name evidence="1" type="ORF">PSYICH_LOCUS1946</name>
</gene>
<name>A0A9P0G7T9_9CUCU</name>
<proteinExistence type="predicted"/>
<sequence>MSEYYFICSKLLTEGEIVTVQHGMKTLINASTERADEFTEYLKEQKSVTIHVECRKNYTRKCSIAAIKRQHEVQEASTSIVGPPRTRARVRELAYCLIKQCLFCSQELNEEYEKRKSLDSRPTTRSDAMANAVLARLEFENDLIAAEADCFISFLKPHTGVKVGRPQDETTNLAMKEKFTYIENSDYRQFTMNELRNVCKTTTVDNRTLKVRLKLRYGNKIIITEKSGTSTFICLVDNHHDILNQAWYEKKN</sequence>